<accession>A0A1H1TWE9</accession>
<dbReference type="AlphaFoldDB" id="A0A1H1TWE9"/>
<evidence type="ECO:0000313" key="2">
    <source>
        <dbReference type="EMBL" id="SDS64615.1"/>
    </source>
</evidence>
<reference evidence="3" key="1">
    <citation type="submission" date="2016-10" db="EMBL/GenBank/DDBJ databases">
        <authorList>
            <person name="Varghese N."/>
            <person name="Submissions S."/>
        </authorList>
    </citation>
    <scope>NUCLEOTIDE SEQUENCE [LARGE SCALE GENOMIC DNA]</scope>
    <source>
        <strain evidence="3">DSM 22127</strain>
    </source>
</reference>
<dbReference type="STRING" id="642780.SAMN04488570_2354"/>
<organism evidence="2 3">
    <name type="scientific">Nocardioides scoriae</name>
    <dbReference type="NCBI Taxonomy" id="642780"/>
    <lineage>
        <taxon>Bacteria</taxon>
        <taxon>Bacillati</taxon>
        <taxon>Actinomycetota</taxon>
        <taxon>Actinomycetes</taxon>
        <taxon>Propionibacteriales</taxon>
        <taxon>Nocardioidaceae</taxon>
        <taxon>Nocardioides</taxon>
    </lineage>
</organism>
<name>A0A1H1TWE9_9ACTN</name>
<dbReference type="Proteomes" id="UP000198859">
    <property type="component" value="Chromosome I"/>
</dbReference>
<feature type="region of interest" description="Disordered" evidence="1">
    <location>
        <begin position="217"/>
        <end position="250"/>
    </location>
</feature>
<evidence type="ECO:0000313" key="3">
    <source>
        <dbReference type="Proteomes" id="UP000198859"/>
    </source>
</evidence>
<proteinExistence type="predicted"/>
<gene>
    <name evidence="2" type="ORF">SAMN04488570_2354</name>
</gene>
<dbReference type="EMBL" id="LT629757">
    <property type="protein sequence ID" value="SDS64615.1"/>
    <property type="molecule type" value="Genomic_DNA"/>
</dbReference>
<evidence type="ECO:0000256" key="1">
    <source>
        <dbReference type="SAM" id="MobiDB-lite"/>
    </source>
</evidence>
<dbReference type="RefSeq" id="WP_157682833.1">
    <property type="nucleotide sequence ID" value="NZ_LT629757.1"/>
</dbReference>
<protein>
    <submittedName>
        <fullName evidence="2">Uncharacterized protein</fullName>
    </submittedName>
</protein>
<dbReference type="OrthoDB" id="5189092at2"/>
<feature type="compositionally biased region" description="Low complexity" evidence="1">
    <location>
        <begin position="223"/>
        <end position="250"/>
    </location>
</feature>
<keyword evidence="3" id="KW-1185">Reference proteome</keyword>
<sequence length="250" mass="26013">MAAARRSRGRLPARVYWFRRGLVLAVLLALVVGLAHLLGGNGADAPPPRATPAGAQPTSAPPAVYGPQQVTGLPRAKKSQAVLADPSGPCADDEISVVPSVPKAEGGGRIQIVLQLQGTQPACTFEVSHESVVVKIATEDDDSFWTTQECPRAISRSEVVVRSSTPTEIVVNWSGRGSDIGCTQVPDWALPGFYDVYAAVQGSTPSDVEFEVTRPSVRYVTQTPSPTASPSSSGSPSGSPNGSPSASPSR</sequence>